<reference evidence="2 4" key="2">
    <citation type="submission" date="2022-12" db="EMBL/GenBank/DDBJ databases">
        <authorList>
            <person name="Ruckert C."/>
            <person name="Busche T."/>
            <person name="Kalinowski J."/>
            <person name="Wittmann C."/>
        </authorList>
    </citation>
    <scope>NUCLEOTIDE SEQUENCE [LARGE SCALE GENOMIC DNA]</scope>
    <source>
        <strain evidence="2 4">DSM 40555</strain>
    </source>
</reference>
<gene>
    <name evidence="1" type="ORF">Sliba_04930</name>
    <name evidence="2" type="ORF">STRLI_000565</name>
</gene>
<dbReference type="RefSeq" id="WP_159484041.1">
    <property type="nucleotide sequence ID" value="NZ_BLIP01000001.1"/>
</dbReference>
<sequence>MATHTVAKGGLGAHAITLVANTVETTTFSEDLDEVTIVSLDGAAALYITVDGRTPTVGGINTRVMPAAIGAITLEVPTAGNSVVKVISAGTPTISIQRGR</sequence>
<evidence type="ECO:0000313" key="4">
    <source>
        <dbReference type="Proteomes" id="UP001210609"/>
    </source>
</evidence>
<keyword evidence="4" id="KW-1185">Reference proteome</keyword>
<dbReference type="EMBL" id="BLIP01000001">
    <property type="protein sequence ID" value="GFE20040.1"/>
    <property type="molecule type" value="Genomic_DNA"/>
</dbReference>
<evidence type="ECO:0000313" key="2">
    <source>
        <dbReference type="EMBL" id="WAT94893.1"/>
    </source>
</evidence>
<evidence type="ECO:0000313" key="1">
    <source>
        <dbReference type="EMBL" id="GFE20040.1"/>
    </source>
</evidence>
<dbReference type="Proteomes" id="UP001210609">
    <property type="component" value="Chromosome"/>
</dbReference>
<reference evidence="1 3" key="1">
    <citation type="submission" date="2019-12" db="EMBL/GenBank/DDBJ databases">
        <title>Whole genome shotgun sequence of Streptomyces libani subsp. libani NBRC 13452.</title>
        <authorList>
            <person name="Ichikawa N."/>
            <person name="Kimura A."/>
            <person name="Kitahashi Y."/>
            <person name="Komaki H."/>
            <person name="Tamura T."/>
        </authorList>
    </citation>
    <scope>NUCLEOTIDE SEQUENCE [LARGE SCALE GENOMIC DNA]</scope>
    <source>
        <strain evidence="1 3">NBRC 13452</strain>
    </source>
</reference>
<dbReference type="EMBL" id="CP114202">
    <property type="protein sequence ID" value="WAT94893.1"/>
    <property type="molecule type" value="Genomic_DNA"/>
</dbReference>
<evidence type="ECO:0000313" key="3">
    <source>
        <dbReference type="Proteomes" id="UP000429552"/>
    </source>
</evidence>
<protein>
    <submittedName>
        <fullName evidence="1">Uncharacterized protein</fullName>
    </submittedName>
</protein>
<accession>A0A640TA42</accession>
<dbReference type="Proteomes" id="UP000429552">
    <property type="component" value="Unassembled WGS sequence"/>
</dbReference>
<organism evidence="1 3">
    <name type="scientific">Streptomyces nigrescens</name>
    <dbReference type="NCBI Taxonomy" id="1920"/>
    <lineage>
        <taxon>Bacteria</taxon>
        <taxon>Bacillati</taxon>
        <taxon>Actinomycetota</taxon>
        <taxon>Actinomycetes</taxon>
        <taxon>Kitasatosporales</taxon>
        <taxon>Streptomycetaceae</taxon>
        <taxon>Streptomyces</taxon>
    </lineage>
</organism>
<name>A0A640TA42_STRNI</name>
<proteinExistence type="predicted"/>
<dbReference type="AlphaFoldDB" id="A0A640TA42"/>